<dbReference type="FunFam" id="3.30.40.10:FF:000025">
    <property type="entry name" value="Histone-lysine N-methyltransferase"/>
    <property type="match status" value="1"/>
</dbReference>
<dbReference type="PANTHER" id="PTHR22884">
    <property type="entry name" value="SET DOMAIN PROTEINS"/>
    <property type="match status" value="1"/>
</dbReference>
<feature type="domain" description="AWS" evidence="32">
    <location>
        <begin position="840"/>
        <end position="890"/>
    </location>
</feature>
<dbReference type="InterPro" id="IPR047451">
    <property type="entry name" value="PWWP_NSD3_rpt1"/>
</dbReference>
<comment type="catalytic activity">
    <reaction evidence="18">
        <text>L-lysyl(27)-[histone H3] + 2 S-adenosyl-L-methionine = N(6),N(6)-dimethyl-L-lysyl(27)-[histone H3] + 2 S-adenosyl-L-homocysteine + 2 H(+)</text>
        <dbReference type="Rhea" id="RHEA:64452"/>
        <dbReference type="Rhea" id="RHEA-COMP:15539"/>
        <dbReference type="Rhea" id="RHEA-COMP:15548"/>
        <dbReference type="ChEBI" id="CHEBI:15378"/>
        <dbReference type="ChEBI" id="CHEBI:29969"/>
        <dbReference type="ChEBI" id="CHEBI:57856"/>
        <dbReference type="ChEBI" id="CHEBI:59789"/>
        <dbReference type="ChEBI" id="CHEBI:61976"/>
        <dbReference type="EC" id="2.1.1.371"/>
    </reaction>
</comment>
<keyword evidence="13" id="KW-0007">Acetylation</keyword>
<dbReference type="InterPro" id="IPR001965">
    <property type="entry name" value="Znf_PHD"/>
</dbReference>
<feature type="compositionally biased region" description="Basic and acidic residues" evidence="27">
    <location>
        <begin position="800"/>
        <end position="814"/>
    </location>
</feature>
<evidence type="ECO:0000256" key="11">
    <source>
        <dbReference type="ARBA" id="ARBA00022833"/>
    </source>
</evidence>
<keyword evidence="9" id="KW-0677">Repeat</keyword>
<feature type="compositionally biased region" description="Low complexity" evidence="27">
    <location>
        <begin position="105"/>
        <end position="125"/>
    </location>
</feature>
<dbReference type="PROSITE" id="PS50868">
    <property type="entry name" value="POST_SET"/>
    <property type="match status" value="1"/>
</dbReference>
<feature type="region of interest" description="Disordered" evidence="27">
    <location>
        <begin position="428"/>
        <end position="483"/>
    </location>
</feature>
<reference evidence="33" key="2">
    <citation type="submission" date="2020-02" db="EMBL/GenBank/DDBJ databases">
        <title>Esox lucius (northern pike) genome, fEsoLuc1, primary haplotype.</title>
        <authorList>
            <person name="Myers G."/>
            <person name="Karagic N."/>
            <person name="Meyer A."/>
            <person name="Pippel M."/>
            <person name="Reichard M."/>
            <person name="Winkler S."/>
            <person name="Tracey A."/>
            <person name="Sims Y."/>
            <person name="Howe K."/>
            <person name="Rhie A."/>
            <person name="Formenti G."/>
            <person name="Durbin R."/>
            <person name="Fedrigo O."/>
            <person name="Jarvis E.D."/>
        </authorList>
    </citation>
    <scope>NUCLEOTIDE SEQUENCE [LARGE SCALE GENOMIC DNA]</scope>
</reference>
<proteinExistence type="predicted"/>
<keyword evidence="34" id="KW-1185">Reference proteome</keyword>
<evidence type="ECO:0000256" key="24">
    <source>
        <dbReference type="ARBA" id="ARBA00068930"/>
    </source>
</evidence>
<dbReference type="InterPro" id="IPR003616">
    <property type="entry name" value="Post-SET_dom"/>
</dbReference>
<dbReference type="SMART" id="SM00317">
    <property type="entry name" value="SET"/>
    <property type="match status" value="1"/>
</dbReference>
<reference evidence="34" key="1">
    <citation type="journal article" date="2014" name="PLoS ONE">
        <title>The genome and linkage map of the northern pike (Esox lucius): conserved synteny revealed between the salmonid sister group and the Neoteleostei.</title>
        <authorList>
            <person name="Rondeau E.B."/>
            <person name="Minkley D.R."/>
            <person name="Leong J.S."/>
            <person name="Messmer A.M."/>
            <person name="Jantzen J.R."/>
            <person name="von Schalburg K.R."/>
            <person name="Lemon C."/>
            <person name="Bird N.H."/>
            <person name="Koop B.F."/>
        </authorList>
    </citation>
    <scope>NUCLEOTIDE SEQUENCE</scope>
</reference>
<dbReference type="GO" id="GO:0005694">
    <property type="term" value="C:chromosome"/>
    <property type="evidence" value="ECO:0007669"/>
    <property type="project" value="UniProtKB-SubCell"/>
</dbReference>
<keyword evidence="16" id="KW-0804">Transcription</keyword>
<feature type="domain" description="PHD-type" evidence="28">
    <location>
        <begin position="1068"/>
        <end position="1115"/>
    </location>
</feature>
<evidence type="ECO:0000256" key="1">
    <source>
        <dbReference type="ARBA" id="ARBA00004123"/>
    </source>
</evidence>
<organism evidence="33 34">
    <name type="scientific">Esox lucius</name>
    <name type="common">Northern pike</name>
    <dbReference type="NCBI Taxonomy" id="8010"/>
    <lineage>
        <taxon>Eukaryota</taxon>
        <taxon>Metazoa</taxon>
        <taxon>Chordata</taxon>
        <taxon>Craniata</taxon>
        <taxon>Vertebrata</taxon>
        <taxon>Euteleostomi</taxon>
        <taxon>Actinopterygii</taxon>
        <taxon>Neopterygii</taxon>
        <taxon>Teleostei</taxon>
        <taxon>Protacanthopterygii</taxon>
        <taxon>Esociformes</taxon>
        <taxon>Esocidae</taxon>
        <taxon>Esox</taxon>
    </lineage>
</organism>
<evidence type="ECO:0000256" key="14">
    <source>
        <dbReference type="ARBA" id="ARBA00023015"/>
    </source>
</evidence>
<reference evidence="33" key="4">
    <citation type="submission" date="2025-09" db="UniProtKB">
        <authorList>
            <consortium name="Ensembl"/>
        </authorList>
    </citation>
    <scope>IDENTIFICATION</scope>
</reference>
<dbReference type="Pfam" id="PF17982">
    <property type="entry name" value="C5HCH"/>
    <property type="match status" value="1"/>
</dbReference>
<evidence type="ECO:0000256" key="19">
    <source>
        <dbReference type="ARBA" id="ARBA00052270"/>
    </source>
</evidence>
<feature type="domain" description="SET" evidence="29">
    <location>
        <begin position="892"/>
        <end position="1009"/>
    </location>
</feature>
<evidence type="ECO:0000256" key="23">
    <source>
        <dbReference type="ARBA" id="ARBA00066819"/>
    </source>
</evidence>
<dbReference type="Gene3D" id="2.30.30.140">
    <property type="match status" value="2"/>
</dbReference>
<dbReference type="GO" id="GO:0032259">
    <property type="term" value="P:methylation"/>
    <property type="evidence" value="ECO:0007669"/>
    <property type="project" value="UniProtKB-KW"/>
</dbReference>
<evidence type="ECO:0000256" key="5">
    <source>
        <dbReference type="ARBA" id="ARBA00022603"/>
    </source>
</evidence>
<feature type="compositionally biased region" description="Pro residues" evidence="27">
    <location>
        <begin position="77"/>
        <end position="104"/>
    </location>
</feature>
<dbReference type="SMART" id="SM00249">
    <property type="entry name" value="PHD"/>
    <property type="match status" value="4"/>
</dbReference>
<dbReference type="Proteomes" id="UP000265140">
    <property type="component" value="Chromosome 13"/>
</dbReference>
<evidence type="ECO:0000256" key="6">
    <source>
        <dbReference type="ARBA" id="ARBA00022679"/>
    </source>
</evidence>
<evidence type="ECO:0000259" key="32">
    <source>
        <dbReference type="PROSITE" id="PS51215"/>
    </source>
</evidence>
<keyword evidence="7" id="KW-0949">S-adenosyl-L-methionine</keyword>
<evidence type="ECO:0000256" key="9">
    <source>
        <dbReference type="ARBA" id="ARBA00022737"/>
    </source>
</evidence>
<evidence type="ECO:0000256" key="13">
    <source>
        <dbReference type="ARBA" id="ARBA00022990"/>
    </source>
</evidence>
<dbReference type="PROSITE" id="PS01359">
    <property type="entry name" value="ZF_PHD_1"/>
    <property type="match status" value="1"/>
</dbReference>
<keyword evidence="15" id="KW-0175">Coiled coil</keyword>
<evidence type="ECO:0000259" key="29">
    <source>
        <dbReference type="PROSITE" id="PS50280"/>
    </source>
</evidence>
<feature type="region of interest" description="Disordered" evidence="27">
    <location>
        <begin position="1162"/>
        <end position="1196"/>
    </location>
</feature>
<dbReference type="InterPro" id="IPR041306">
    <property type="entry name" value="C5HCH"/>
</dbReference>
<evidence type="ECO:0000313" key="33">
    <source>
        <dbReference type="Ensembl" id="ENSELUP00000067123.2"/>
    </source>
</evidence>
<dbReference type="Gene3D" id="3.30.40.10">
    <property type="entry name" value="Zinc/RING finger domain, C3HC4 (zinc finger)"/>
    <property type="match status" value="3"/>
</dbReference>
<dbReference type="InterPro" id="IPR050777">
    <property type="entry name" value="SET2_Histone-Lys_MeTrsfase"/>
</dbReference>
<dbReference type="InterPro" id="IPR055197">
    <property type="entry name" value="PHDvar_NSD"/>
</dbReference>
<dbReference type="EC" id="2.1.1.370" evidence="22"/>
<evidence type="ECO:0000256" key="12">
    <source>
        <dbReference type="ARBA" id="ARBA00022853"/>
    </source>
</evidence>
<evidence type="ECO:0000256" key="8">
    <source>
        <dbReference type="ARBA" id="ARBA00022723"/>
    </source>
</evidence>
<dbReference type="FunFam" id="2.30.30.140:FF:000030">
    <property type="entry name" value="Histone-lysine N-methyltransferase"/>
    <property type="match status" value="1"/>
</dbReference>
<dbReference type="Pfam" id="PF23011">
    <property type="entry name" value="PHD-1st_NSD"/>
    <property type="match status" value="1"/>
</dbReference>
<dbReference type="FunFam" id="2.170.270.10:FF:000002">
    <property type="entry name" value="Histone-lysine N-methyltransferase"/>
    <property type="match status" value="1"/>
</dbReference>
<evidence type="ECO:0000259" key="30">
    <source>
        <dbReference type="PROSITE" id="PS50812"/>
    </source>
</evidence>
<comment type="subunit">
    <text evidence="21">Interacts with BRD4. Interacts (via KIKL motif) with BRD3 (via NET domain).</text>
</comment>
<feature type="domain" description="PWWP" evidence="30">
    <location>
        <begin position="707"/>
        <end position="769"/>
    </location>
</feature>
<keyword evidence="8" id="KW-0479">Metal-binding</keyword>
<dbReference type="Pfam" id="PF17907">
    <property type="entry name" value="AWS"/>
    <property type="match status" value="1"/>
</dbReference>
<dbReference type="CDD" id="cd15661">
    <property type="entry name" value="PHD5_NSD3"/>
    <property type="match status" value="1"/>
</dbReference>
<keyword evidence="14" id="KW-0805">Transcription regulation</keyword>
<comment type="catalytic activity">
    <reaction evidence="19">
        <text>L-lysyl(4)-[histone H3] + 2 S-adenosyl-L-methionine = N(6),N(6)-dimethyl-L-lysyl(4)-[histone H3] + 2 S-adenosyl-L-homocysteine + 2 H(+)</text>
        <dbReference type="Rhea" id="RHEA:64448"/>
        <dbReference type="Rhea" id="RHEA-COMP:15540"/>
        <dbReference type="Rhea" id="RHEA-COMP:15547"/>
        <dbReference type="ChEBI" id="CHEBI:15378"/>
        <dbReference type="ChEBI" id="CHEBI:29969"/>
        <dbReference type="ChEBI" id="CHEBI:57856"/>
        <dbReference type="ChEBI" id="CHEBI:59789"/>
        <dbReference type="ChEBI" id="CHEBI:61976"/>
        <dbReference type="EC" id="2.1.1.370"/>
    </reaction>
</comment>
<keyword evidence="3" id="KW-0158">Chromosome</keyword>
<dbReference type="InterPro" id="IPR006560">
    <property type="entry name" value="AWS_dom"/>
</dbReference>
<dbReference type="PROSITE" id="PS50280">
    <property type="entry name" value="SET"/>
    <property type="match status" value="1"/>
</dbReference>
<dbReference type="GeneTree" id="ENSGT00940000155355"/>
<evidence type="ECO:0000259" key="28">
    <source>
        <dbReference type="PROSITE" id="PS50016"/>
    </source>
</evidence>
<protein>
    <recommendedName>
        <fullName evidence="24">Histone-lysine N-methyltransferase NSD3</fullName>
        <ecNumber evidence="22">2.1.1.370</ecNumber>
        <ecNumber evidence="23">2.1.1.371</ecNumber>
    </recommendedName>
    <alternativeName>
        <fullName evidence="25">Nuclear SET domain-containing protein 3</fullName>
    </alternativeName>
</protein>
<dbReference type="InterPro" id="IPR000313">
    <property type="entry name" value="PWWP_dom"/>
</dbReference>
<dbReference type="InterPro" id="IPR011011">
    <property type="entry name" value="Znf_FYVE_PHD"/>
</dbReference>
<dbReference type="SMART" id="SM00293">
    <property type="entry name" value="PWWP"/>
    <property type="match status" value="2"/>
</dbReference>
<dbReference type="Bgee" id="ENSELUG00000008901">
    <property type="expression patterns" value="Expressed in brain and 15 other cell types or tissues"/>
</dbReference>
<evidence type="ECO:0000256" key="7">
    <source>
        <dbReference type="ARBA" id="ARBA00022691"/>
    </source>
</evidence>
<dbReference type="SUPFAM" id="SSF82199">
    <property type="entry name" value="SET domain"/>
    <property type="match status" value="1"/>
</dbReference>
<feature type="region of interest" description="Disordered" evidence="27">
    <location>
        <begin position="38"/>
        <end position="129"/>
    </location>
</feature>
<reference evidence="33" key="3">
    <citation type="submission" date="2025-08" db="UniProtKB">
        <authorList>
            <consortium name="Ensembl"/>
        </authorList>
    </citation>
    <scope>IDENTIFICATION</scope>
</reference>
<evidence type="ECO:0000256" key="27">
    <source>
        <dbReference type="SAM" id="MobiDB-lite"/>
    </source>
</evidence>
<dbReference type="InterPro" id="IPR047527">
    <property type="entry name" value="PHD5_NSD3"/>
</dbReference>
<dbReference type="InterPro" id="IPR019786">
    <property type="entry name" value="Zinc_finger_PHD-type_CS"/>
</dbReference>
<feature type="domain" description="PWWP" evidence="30">
    <location>
        <begin position="206"/>
        <end position="269"/>
    </location>
</feature>
<keyword evidence="5" id="KW-0489">Methyltransferase</keyword>
<dbReference type="Pfam" id="PF00628">
    <property type="entry name" value="PHD"/>
    <property type="match status" value="1"/>
</dbReference>
<dbReference type="FunFam" id="2.30.30.140:FF:000004">
    <property type="entry name" value="Histone-lysine N-methyltransferase"/>
    <property type="match status" value="1"/>
</dbReference>
<dbReference type="InterPro" id="IPR001214">
    <property type="entry name" value="SET_dom"/>
</dbReference>
<dbReference type="Gene3D" id="2.170.270.10">
    <property type="entry name" value="SET domain"/>
    <property type="match status" value="1"/>
</dbReference>
<dbReference type="CDD" id="cd15658">
    <property type="entry name" value="PHD4_NSD3"/>
    <property type="match status" value="1"/>
</dbReference>
<accession>A0A6Q2YNF9</accession>
<dbReference type="PROSITE" id="PS50016">
    <property type="entry name" value="ZF_PHD_2"/>
    <property type="match status" value="2"/>
</dbReference>
<evidence type="ECO:0000256" key="17">
    <source>
        <dbReference type="ARBA" id="ARBA00023242"/>
    </source>
</evidence>
<feature type="compositionally biased region" description="Basic residues" evidence="27">
    <location>
        <begin position="50"/>
        <end position="67"/>
    </location>
</feature>
<dbReference type="Pfam" id="PF23004">
    <property type="entry name" value="PHDvar_NSD"/>
    <property type="match status" value="1"/>
</dbReference>
<keyword evidence="11" id="KW-0862">Zinc</keyword>
<evidence type="ECO:0000256" key="25">
    <source>
        <dbReference type="ARBA" id="ARBA00081740"/>
    </source>
</evidence>
<evidence type="ECO:0000256" key="2">
    <source>
        <dbReference type="ARBA" id="ARBA00004286"/>
    </source>
</evidence>
<dbReference type="InterPro" id="IPR047458">
    <property type="entry name" value="PHD4_NSD3"/>
</dbReference>
<comment type="subcellular location">
    <subcellularLocation>
        <location evidence="2">Chromosome</location>
    </subcellularLocation>
    <subcellularLocation>
        <location evidence="1">Nucleus</location>
    </subcellularLocation>
</comment>
<dbReference type="AlphaFoldDB" id="A0A6Q2YNF9"/>
<dbReference type="SUPFAM" id="SSF57903">
    <property type="entry name" value="FYVE/PHD zinc finger"/>
    <property type="match status" value="3"/>
</dbReference>
<evidence type="ECO:0000256" key="20">
    <source>
        <dbReference type="ARBA" id="ARBA00056539"/>
    </source>
</evidence>
<keyword evidence="10 26" id="KW-0863">Zinc-finger</keyword>
<dbReference type="InterPro" id="IPR046341">
    <property type="entry name" value="SET_dom_sf"/>
</dbReference>
<evidence type="ECO:0000256" key="21">
    <source>
        <dbReference type="ARBA" id="ARBA00065976"/>
    </source>
</evidence>
<dbReference type="GO" id="GO:0140946">
    <property type="term" value="F:histone H3K4 dimethyltransferase activity"/>
    <property type="evidence" value="ECO:0007669"/>
    <property type="project" value="UniProtKB-EC"/>
</dbReference>
<dbReference type="GO" id="GO:0140952">
    <property type="term" value="F:histone H3K27 dimethyltransferase activity"/>
    <property type="evidence" value="ECO:0007669"/>
    <property type="project" value="UniProtKB-EC"/>
</dbReference>
<dbReference type="GO" id="GO:0005634">
    <property type="term" value="C:nucleus"/>
    <property type="evidence" value="ECO:0007669"/>
    <property type="project" value="UniProtKB-SubCell"/>
</dbReference>
<feature type="compositionally biased region" description="Basic and acidic residues" evidence="27">
    <location>
        <begin position="360"/>
        <end position="376"/>
    </location>
</feature>
<evidence type="ECO:0000256" key="18">
    <source>
        <dbReference type="ARBA" id="ARBA00050891"/>
    </source>
</evidence>
<name>A0A6Q2YNF9_ESOLU</name>
<dbReference type="InterPro" id="IPR055198">
    <property type="entry name" value="NSD_PHD"/>
</dbReference>
<evidence type="ECO:0000313" key="34">
    <source>
        <dbReference type="Proteomes" id="UP000265140"/>
    </source>
</evidence>
<feature type="region of interest" description="Disordered" evidence="27">
    <location>
        <begin position="329"/>
        <end position="407"/>
    </location>
</feature>
<dbReference type="InterPro" id="IPR059153">
    <property type="entry name" value="NSD_PHD-1st"/>
</dbReference>
<evidence type="ECO:0000256" key="10">
    <source>
        <dbReference type="ARBA" id="ARBA00022771"/>
    </source>
</evidence>
<keyword evidence="17" id="KW-0539">Nucleus</keyword>
<evidence type="ECO:0000256" key="16">
    <source>
        <dbReference type="ARBA" id="ARBA00023163"/>
    </source>
</evidence>
<dbReference type="PROSITE" id="PS50812">
    <property type="entry name" value="PWWP"/>
    <property type="match status" value="2"/>
</dbReference>
<feature type="compositionally biased region" description="Basic and acidic residues" evidence="27">
    <location>
        <begin position="466"/>
        <end position="482"/>
    </location>
</feature>
<evidence type="ECO:0000256" key="15">
    <source>
        <dbReference type="ARBA" id="ARBA00023054"/>
    </source>
</evidence>
<dbReference type="Pfam" id="PF00855">
    <property type="entry name" value="PWWP"/>
    <property type="match status" value="2"/>
</dbReference>
<dbReference type="PROSITE" id="PS51215">
    <property type="entry name" value="AWS"/>
    <property type="match status" value="1"/>
</dbReference>
<evidence type="ECO:0000256" key="26">
    <source>
        <dbReference type="PROSITE-ProRule" id="PRU00146"/>
    </source>
</evidence>
<dbReference type="CDD" id="cd20163">
    <property type="entry name" value="PWWP_NSD3_rpt1"/>
    <property type="match status" value="1"/>
</dbReference>
<dbReference type="GO" id="GO:0008270">
    <property type="term" value="F:zinc ion binding"/>
    <property type="evidence" value="ECO:0007669"/>
    <property type="project" value="UniProtKB-KW"/>
</dbReference>
<keyword evidence="4" id="KW-0597">Phosphoprotein</keyword>
<evidence type="ECO:0000256" key="3">
    <source>
        <dbReference type="ARBA" id="ARBA00022454"/>
    </source>
</evidence>
<dbReference type="InterPro" id="IPR019787">
    <property type="entry name" value="Znf_PHD-finger"/>
</dbReference>
<evidence type="ECO:0000256" key="4">
    <source>
        <dbReference type="ARBA" id="ARBA00022553"/>
    </source>
</evidence>
<gene>
    <name evidence="33" type="primary">NSD3</name>
</gene>
<sequence length="1203" mass="134937">MYPQFSNGSANGYGAIRSYGEHCLMPGEGTVLRAPVLQERPPSPLSPPSHHLHPHLHHHHHPHHYHPHMPLPSQHHLPPPPHLMSHVLPPPPPLLLPSTSPPPSLLDSTSHPPHTPSTTTAGSSGILKKTSSPEIKLKIIKTYQDGREQFESALCGDLLQESQASEASSRRPPSKQSPRQLRPVLVCCYSFPTVITGTGCCKDHEVGDLVWAKVGTYPWWPCMVSCDPQMNVHTRINTRGHREYHVQFFGSVAERAWIHEKRVVTYQGEHQFDELQAETLRKTTNAAERHKLMKPFPQRERAQWEVGVGHAEDAFLMTQQERIDNYTFIYVDPDPNAPPPSKKTPARAAGRNQRSSSSTNKKDVAVTSPERVEPARRQPRRQCSVPNADNPAEPQTSEGEKDQCGDPSQARLSMLIFRGQTISDACKPLKKRSRASTDVEMASSQYRDTSDSDSRGLNDPQVQTNTDRDTRARAHTHLRDTQPSDAVSYAESVWEEFGQPSSSGCRCICEVYGESLVSCEGDCCRLFHLECLGLTSLPEGKFTCLECRNGSHSCFSCKVGEGEVVRCLVVGCGRYYHDDCVRKLPGTVTVSSLCLLLYSLSLTLYPGRMMRCLRCPVAYHTGDSCVAAGSVVLTHHIIICSSHGTAKRNGLLSSPINVTWCFLCARGGKLLCCESCPASFHPECLEMEIPEGAWSCRECRAGRKPHYKQIVWVKLGNYRWWPAEICNPRLVPPNIQTLRHDIGDFPVFFFGSHDYYWINQGRVFPYMENDKTPVTGQVNINKTFKKALEEAARRFHELKAQRESREALEQERNSRKPPPYKFIKSNKPVGKVQVHVADLSEIPRCNCKPTDEHPCSLDSQCLNRMLQYECHPQVCPAGDRCENQCFSKRLYSETEVIKTEGCGWGLKTNQALRKGDFVTEYVGEVIDSEECQQRIKRAHENRVTNFYMLTLTKDRVIDAGPKGNSSRFINHSCSPNCETQKWTVNGDVRIGLFTLCDIDAGTELTFNYNLDLVGNRRSSCHCGAENCSGFLGVRPTSAVVMEKEEKARNAKLKPKKRKLRPEGKHTHEYFCFWCGEAGELVMCDKKDCPKSYHLLCLNLTKPPYGRWECPWHDCSVCGVPASAQCDFCPRSFCRGHEAGSLTPSTLEGRLCCSNHDPLSPLGPSAHPPRTQTPELQPPVGLDRQTETDRRRLGVSSSELLCVC</sequence>
<feature type="domain" description="Post-SET" evidence="31">
    <location>
        <begin position="1016"/>
        <end position="1032"/>
    </location>
</feature>
<keyword evidence="12" id="KW-0156">Chromatin regulator</keyword>
<dbReference type="SUPFAM" id="SSF63748">
    <property type="entry name" value="Tudor/PWWP/MBT"/>
    <property type="match status" value="2"/>
</dbReference>
<dbReference type="Ensembl" id="ENSELUT00000049623.2">
    <property type="protein sequence ID" value="ENSELUP00000067123.2"/>
    <property type="gene ID" value="ENSELUG00000008901.3"/>
</dbReference>
<dbReference type="SMART" id="SM00570">
    <property type="entry name" value="AWS"/>
    <property type="match status" value="1"/>
</dbReference>
<evidence type="ECO:0000256" key="22">
    <source>
        <dbReference type="ARBA" id="ARBA00066818"/>
    </source>
</evidence>
<dbReference type="Pfam" id="PF00856">
    <property type="entry name" value="SET"/>
    <property type="match status" value="1"/>
</dbReference>
<keyword evidence="6" id="KW-0808">Transferase</keyword>
<feature type="region of interest" description="Disordered" evidence="27">
    <location>
        <begin position="800"/>
        <end position="821"/>
    </location>
</feature>
<evidence type="ECO:0000259" key="31">
    <source>
        <dbReference type="PROSITE" id="PS50868"/>
    </source>
</evidence>
<dbReference type="InterPro" id="IPR013083">
    <property type="entry name" value="Znf_RING/FYVE/PHD"/>
</dbReference>
<dbReference type="Pfam" id="PF22908">
    <property type="entry name" value="PHD_NSD"/>
    <property type="match status" value="1"/>
</dbReference>
<dbReference type="EC" id="2.1.1.371" evidence="23"/>
<feature type="domain" description="PHD-type" evidence="28">
    <location>
        <begin position="658"/>
        <end position="702"/>
    </location>
</feature>
<comment type="function">
    <text evidence="20">Histone methyltransferase. Preferentially dimethylates 'Lys-4' and 'Lys-27' of histone H3 forming H3K4me2 and H3K27me2. H3 'Lys-4' methylation represents a specific tag for epigenetic transcriptional activation, while 'Lys-27' is a mark for transcriptional repression.</text>
</comment>